<dbReference type="InterPro" id="IPR008709">
    <property type="entry name" value="Neurochondrin"/>
</dbReference>
<evidence type="ECO:0000313" key="2">
    <source>
        <dbReference type="Proteomes" id="UP000224854"/>
    </source>
</evidence>
<sequence length="636" mass="69961">MVDHKDASPSPPIISLEKIKDALKSKDDTQRFVGLALTKSLLDNSQQHRQDEQVIQDLWTSLSPRFLDRLLRTGSKPDANDAKQMLDLAASVMHTFAALLPESSRSEAKFTARIPAIVGALLYSSSETAHLLLQLLHGLVSNSNGARALVQIDDVSPLTELAPSHALVFTIVSFAWLNVMASQQNMAPLASKLDSTLQGLVSSFMGTDAVTLLGFLASFLRQADASMLQPRPKWLKAVVGYIHNLVSSRPAPEARAAYTNATASLLQTYPLDAPKLLFADDKEKYKPWGYLVVNLVLIDIRSSAPSLLEQLNAPHYADMSRRLASAFDIMSIFIGYLVRCLEDESLHSLFISPDNLLKLRSAMTDTMSVTIDYLRDRWDASVAGALGLHPDARSAKAETWTGSHLTLPWDSLADSASNDALMLAALRALALWLREDDNDVLRKQASGLMDMLMHLYRHRDLGKLDFTSPVLVACEALITIRQGREQFLVNDGWQVLGKDLTAVMQDSGTVNDENSASRGTDIVRLLTYVVQEEPGGVIEDWMNLITHAAAWNVTAQGESPVAVQEFQVAVLQLCNTLLVKARLGIRTRYRHSIRAIRGIASQLSSSIGDESPVRDTMEDVLTNIDGLVVGMPPEFR</sequence>
<keyword evidence="2" id="KW-1185">Reference proteome</keyword>
<dbReference type="PANTHER" id="PTHR13109">
    <property type="entry name" value="NEUROCHONDRIN"/>
    <property type="match status" value="1"/>
</dbReference>
<dbReference type="EMBL" id="NJEU01000419">
    <property type="protein sequence ID" value="PHH74635.1"/>
    <property type="molecule type" value="Genomic_DNA"/>
</dbReference>
<evidence type="ECO:0000313" key="1">
    <source>
        <dbReference type="EMBL" id="PHH74635.1"/>
    </source>
</evidence>
<dbReference type="SUPFAM" id="SSF48371">
    <property type="entry name" value="ARM repeat"/>
    <property type="match status" value="1"/>
</dbReference>
<protein>
    <recommendedName>
        <fullName evidence="3">DUF1941 family protein</fullName>
    </recommendedName>
</protein>
<reference evidence="1 2" key="1">
    <citation type="submission" date="2017-06" db="EMBL/GenBank/DDBJ databases">
        <title>Ant-infecting Ophiocordyceps genomes reveal a high diversity of potential behavioral manipulation genes and a possible major role for enterotoxins.</title>
        <authorList>
            <person name="De Bekker C."/>
            <person name="Evans H.C."/>
            <person name="Brachmann A."/>
            <person name="Hughes D.P."/>
        </authorList>
    </citation>
    <scope>NUCLEOTIDE SEQUENCE [LARGE SCALE GENOMIC DNA]</scope>
    <source>
        <strain evidence="1 2">1348a</strain>
    </source>
</reference>
<dbReference type="InterPro" id="IPR016024">
    <property type="entry name" value="ARM-type_fold"/>
</dbReference>
<organism evidence="1 2">
    <name type="scientific">Ophiocordyceps australis</name>
    <dbReference type="NCBI Taxonomy" id="1399860"/>
    <lineage>
        <taxon>Eukaryota</taxon>
        <taxon>Fungi</taxon>
        <taxon>Dikarya</taxon>
        <taxon>Ascomycota</taxon>
        <taxon>Pezizomycotina</taxon>
        <taxon>Sordariomycetes</taxon>
        <taxon>Hypocreomycetidae</taxon>
        <taxon>Hypocreales</taxon>
        <taxon>Ophiocordycipitaceae</taxon>
        <taxon>Ophiocordyceps</taxon>
    </lineage>
</organism>
<dbReference type="AlphaFoldDB" id="A0A2C5YYI4"/>
<accession>A0A2C5YYI4</accession>
<dbReference type="PANTHER" id="PTHR13109:SF7">
    <property type="entry name" value="NEUROCHONDRIN"/>
    <property type="match status" value="1"/>
</dbReference>
<proteinExistence type="predicted"/>
<dbReference type="Pfam" id="PF05536">
    <property type="entry name" value="Neurochondrin"/>
    <property type="match status" value="1"/>
</dbReference>
<dbReference type="Proteomes" id="UP000224854">
    <property type="component" value="Unassembled WGS sequence"/>
</dbReference>
<dbReference type="OrthoDB" id="8962942at2759"/>
<evidence type="ECO:0008006" key="3">
    <source>
        <dbReference type="Google" id="ProtNLM"/>
    </source>
</evidence>
<name>A0A2C5YYI4_9HYPO</name>
<gene>
    <name evidence="1" type="ORF">CDD82_4841</name>
</gene>
<comment type="caution">
    <text evidence="1">The sequence shown here is derived from an EMBL/GenBank/DDBJ whole genome shotgun (WGS) entry which is preliminary data.</text>
</comment>